<dbReference type="SUPFAM" id="SSF56601">
    <property type="entry name" value="beta-lactamase/transpeptidase-like"/>
    <property type="match status" value="1"/>
</dbReference>
<feature type="signal peptide" evidence="2">
    <location>
        <begin position="1"/>
        <end position="30"/>
    </location>
</feature>
<feature type="compositionally biased region" description="Basic residues" evidence="1">
    <location>
        <begin position="527"/>
        <end position="549"/>
    </location>
</feature>
<dbReference type="Proteomes" id="UP001595692">
    <property type="component" value="Unassembled WGS sequence"/>
</dbReference>
<keyword evidence="5" id="KW-1185">Reference proteome</keyword>
<feature type="compositionally biased region" description="Low complexity" evidence="1">
    <location>
        <begin position="513"/>
        <end position="526"/>
    </location>
</feature>
<reference evidence="5" key="1">
    <citation type="journal article" date="2019" name="Int. J. Syst. Evol. Microbiol.">
        <title>The Global Catalogue of Microorganisms (GCM) 10K type strain sequencing project: providing services to taxonomists for standard genome sequencing and annotation.</title>
        <authorList>
            <consortium name="The Broad Institute Genomics Platform"/>
            <consortium name="The Broad Institute Genome Sequencing Center for Infectious Disease"/>
            <person name="Wu L."/>
            <person name="Ma J."/>
        </authorList>
    </citation>
    <scope>NUCLEOTIDE SEQUENCE [LARGE SCALE GENOMIC DNA]</scope>
    <source>
        <strain evidence="5">CCUG 54939</strain>
    </source>
</reference>
<dbReference type="PANTHER" id="PTHR46825">
    <property type="entry name" value="D-ALANYL-D-ALANINE-CARBOXYPEPTIDASE/ENDOPEPTIDASE AMPH"/>
    <property type="match status" value="1"/>
</dbReference>
<organism evidence="4 5">
    <name type="scientific">Pseudaeromonas sharmana</name>
    <dbReference type="NCBI Taxonomy" id="328412"/>
    <lineage>
        <taxon>Bacteria</taxon>
        <taxon>Pseudomonadati</taxon>
        <taxon>Pseudomonadota</taxon>
        <taxon>Gammaproteobacteria</taxon>
        <taxon>Aeromonadales</taxon>
        <taxon>Aeromonadaceae</taxon>
        <taxon>Pseudaeromonas</taxon>
    </lineage>
</organism>
<dbReference type="InterPro" id="IPR001466">
    <property type="entry name" value="Beta-lactam-related"/>
</dbReference>
<evidence type="ECO:0000256" key="1">
    <source>
        <dbReference type="SAM" id="MobiDB-lite"/>
    </source>
</evidence>
<accession>A0ABV8CKP3</accession>
<dbReference type="GO" id="GO:0016787">
    <property type="term" value="F:hydrolase activity"/>
    <property type="evidence" value="ECO:0007669"/>
    <property type="project" value="UniProtKB-KW"/>
</dbReference>
<feature type="chain" id="PRO_5046359338" evidence="2">
    <location>
        <begin position="31"/>
        <end position="549"/>
    </location>
</feature>
<keyword evidence="2" id="KW-0732">Signal</keyword>
<evidence type="ECO:0000256" key="2">
    <source>
        <dbReference type="SAM" id="SignalP"/>
    </source>
</evidence>
<dbReference type="EC" id="3.-.-.-" evidence="4"/>
<evidence type="ECO:0000259" key="3">
    <source>
        <dbReference type="Pfam" id="PF00144"/>
    </source>
</evidence>
<sequence>MSLVSSYRRILSGASLAFALVLLLAVPAQARPLNEVLPQFDRDVERIFGAYHVPGAALAIVQNGKVVYIKTLGVGSTKTRNPVNPHTVFRLASVSKTFAAVLAGQAAYEGQIRYSDPLSRYLPGFRLKYDPQQRLTLRNVLSHTSGLPHNANDHLLESGESYSALLQKTQRLGASCQIGRCFGYQNILYSTIGDVLSRQLGHSYADLLSNRLFRPLGMSDASTGRWSMLNNRNVAVPHVKGGGGWVPRAITQPYYNVLPAAGVNASITDMSKYLAAVMGYRPDVIPPAVMAELTRPVVRSPKEGATSKWRQTRIKQPMYGMGWRIFQYNGNHKMIFHAGGLSGVRSRLGFLPEKNIGLVMMWNANESRPEVLMPMLFDRLLDLPAVDYLDGAASSGAGFYTNRQTVTTPVAASAVAATAAATSALTARKAAVRNPPAASYRSKPTVPRSGAVTQAVVEPKPVAAQQYGVTVDSDGIRSLTAQRVGYDPATGPTLQARQVTQVKAPSSVKKQNSRSVSAKKTSVKSTQAKKKSGKKKKTPARSTKHKTRY</sequence>
<proteinExistence type="predicted"/>
<feature type="region of interest" description="Disordered" evidence="1">
    <location>
        <begin position="487"/>
        <end position="549"/>
    </location>
</feature>
<gene>
    <name evidence="4" type="ORF">ACFOSS_04110</name>
</gene>
<keyword evidence="4" id="KW-0378">Hydrolase</keyword>
<dbReference type="PANTHER" id="PTHR46825:SF15">
    <property type="entry name" value="BETA-LACTAMASE-RELATED DOMAIN-CONTAINING PROTEIN"/>
    <property type="match status" value="1"/>
</dbReference>
<comment type="caution">
    <text evidence="4">The sequence shown here is derived from an EMBL/GenBank/DDBJ whole genome shotgun (WGS) entry which is preliminary data.</text>
</comment>
<feature type="compositionally biased region" description="Polar residues" evidence="1">
    <location>
        <begin position="492"/>
        <end position="510"/>
    </location>
</feature>
<dbReference type="Pfam" id="PF00144">
    <property type="entry name" value="Beta-lactamase"/>
    <property type="match status" value="1"/>
</dbReference>
<feature type="domain" description="Beta-lactamase-related" evidence="3">
    <location>
        <begin position="40"/>
        <end position="368"/>
    </location>
</feature>
<name>A0ABV8CKP3_9GAMM</name>
<dbReference type="RefSeq" id="WP_377150792.1">
    <property type="nucleotide sequence ID" value="NZ_JBHSAF010000002.1"/>
</dbReference>
<protein>
    <submittedName>
        <fullName evidence="4">Serine hydrolase domain-containing protein</fullName>
        <ecNumber evidence="4">3.-.-.-</ecNumber>
    </submittedName>
</protein>
<dbReference type="EMBL" id="JBHSAF010000002">
    <property type="protein sequence ID" value="MFC3912656.1"/>
    <property type="molecule type" value="Genomic_DNA"/>
</dbReference>
<dbReference type="InterPro" id="IPR012338">
    <property type="entry name" value="Beta-lactam/transpept-like"/>
</dbReference>
<dbReference type="InterPro" id="IPR050491">
    <property type="entry name" value="AmpC-like"/>
</dbReference>
<evidence type="ECO:0000313" key="4">
    <source>
        <dbReference type="EMBL" id="MFC3912656.1"/>
    </source>
</evidence>
<evidence type="ECO:0000313" key="5">
    <source>
        <dbReference type="Proteomes" id="UP001595692"/>
    </source>
</evidence>
<dbReference type="Gene3D" id="3.40.710.10">
    <property type="entry name" value="DD-peptidase/beta-lactamase superfamily"/>
    <property type="match status" value="1"/>
</dbReference>